<protein>
    <submittedName>
        <fullName evidence="2">Uncharacterized protein</fullName>
    </submittedName>
</protein>
<accession>A0A8K0JJU0</accession>
<feature type="region of interest" description="Disordered" evidence="1">
    <location>
        <begin position="33"/>
        <end position="57"/>
    </location>
</feature>
<proteinExistence type="predicted"/>
<name>A0A8K0JJU0_9TREE</name>
<feature type="region of interest" description="Disordered" evidence="1">
    <location>
        <begin position="80"/>
        <end position="136"/>
    </location>
</feature>
<organism evidence="2 3">
    <name type="scientific">Filobasidium floriforme</name>
    <dbReference type="NCBI Taxonomy" id="5210"/>
    <lineage>
        <taxon>Eukaryota</taxon>
        <taxon>Fungi</taxon>
        <taxon>Dikarya</taxon>
        <taxon>Basidiomycota</taxon>
        <taxon>Agaricomycotina</taxon>
        <taxon>Tremellomycetes</taxon>
        <taxon>Filobasidiales</taxon>
        <taxon>Filobasidiaceae</taxon>
        <taxon>Filobasidium</taxon>
    </lineage>
</organism>
<dbReference type="AlphaFoldDB" id="A0A8K0JJU0"/>
<gene>
    <name evidence="2" type="ORF">FFLO_04112</name>
</gene>
<comment type="caution">
    <text evidence="2">The sequence shown here is derived from an EMBL/GenBank/DDBJ whole genome shotgun (WGS) entry which is preliminary data.</text>
</comment>
<dbReference type="Proteomes" id="UP000812966">
    <property type="component" value="Unassembled WGS sequence"/>
</dbReference>
<dbReference type="EMBL" id="JABELV010000083">
    <property type="protein sequence ID" value="KAG7531743.1"/>
    <property type="molecule type" value="Genomic_DNA"/>
</dbReference>
<evidence type="ECO:0000256" key="1">
    <source>
        <dbReference type="SAM" id="MobiDB-lite"/>
    </source>
</evidence>
<evidence type="ECO:0000313" key="3">
    <source>
        <dbReference type="Proteomes" id="UP000812966"/>
    </source>
</evidence>
<sequence>MPTAEAIAELTEKMATATATELGALSQTLIAEVQKRSKQEEEEREKEKRAEEEREAVRLVSVAETIREWLPQQGPRGLMRAALARWDAQHPEHATTTTTTDEKAEKTVVPPVPQPPPAADSSSSGPSRERRASTPLKDVLKAFVLAATPQKKRRVVVEEDDSDDVEYLREDGPSPKKAIKFAARRNARAEKGKGRASRVEEAEDEFGEGDDFVLPLTKPKHWKDEAWRRANKAYEIMSNPDAVVVPDDCYCKTCNGRTRSGAFPNDKLRVACDKAFDHCVVIPGEKEACVRCIWRYGEPCDFEKRPYVVKERKPMIVRITNPLPATPVTPVTPTPAGPASQALAQLQPALMDPTTGKFWFQAGGSGS</sequence>
<reference evidence="2" key="1">
    <citation type="submission" date="2020-04" db="EMBL/GenBank/DDBJ databases">
        <title>Analysis of mating type loci in Filobasidium floriforme.</title>
        <authorList>
            <person name="Nowrousian M."/>
        </authorList>
    </citation>
    <scope>NUCLEOTIDE SEQUENCE</scope>
    <source>
        <strain evidence="2">CBS 6242</strain>
    </source>
</reference>
<evidence type="ECO:0000313" key="2">
    <source>
        <dbReference type="EMBL" id="KAG7531743.1"/>
    </source>
</evidence>
<keyword evidence="3" id="KW-1185">Reference proteome</keyword>